<dbReference type="KEGG" id="llu:AKJ09_07807"/>
<dbReference type="SUPFAM" id="SSF51735">
    <property type="entry name" value="NAD(P)-binding Rossmann-fold domains"/>
    <property type="match status" value="1"/>
</dbReference>
<evidence type="ECO:0000313" key="3">
    <source>
        <dbReference type="Proteomes" id="UP000064967"/>
    </source>
</evidence>
<dbReference type="Proteomes" id="UP000064967">
    <property type="component" value="Chromosome"/>
</dbReference>
<dbReference type="STRING" id="1391654.AKJ09_07807"/>
<gene>
    <name evidence="2" type="ORF">AKJ09_07807</name>
</gene>
<dbReference type="Gene3D" id="3.40.50.720">
    <property type="entry name" value="NAD(P)-binding Rossmann-like Domain"/>
    <property type="match status" value="1"/>
</dbReference>
<dbReference type="Pfam" id="PF16363">
    <property type="entry name" value="GDP_Man_Dehyd"/>
    <property type="match status" value="1"/>
</dbReference>
<protein>
    <submittedName>
        <fullName evidence="2">UDP-glucose 4-epimerase</fullName>
    </submittedName>
</protein>
<dbReference type="AlphaFoldDB" id="A0A0K1Q5Y7"/>
<dbReference type="PANTHER" id="PTHR43000">
    <property type="entry name" value="DTDP-D-GLUCOSE 4,6-DEHYDRATASE-RELATED"/>
    <property type="match status" value="1"/>
</dbReference>
<reference evidence="2 3" key="1">
    <citation type="submission" date="2015-08" db="EMBL/GenBank/DDBJ databases">
        <authorList>
            <person name="Babu N.S."/>
            <person name="Beckwith C.J."/>
            <person name="Beseler K.G."/>
            <person name="Brison A."/>
            <person name="Carone J.V."/>
            <person name="Caskin T.P."/>
            <person name="Diamond M."/>
            <person name="Durham M.E."/>
            <person name="Foxe J.M."/>
            <person name="Go M."/>
            <person name="Henderson B.A."/>
            <person name="Jones I.B."/>
            <person name="McGettigan J.A."/>
            <person name="Micheletti S.J."/>
            <person name="Nasrallah M.E."/>
            <person name="Ortiz D."/>
            <person name="Piller C.R."/>
            <person name="Privatt S.R."/>
            <person name="Schneider S.L."/>
            <person name="Sharp S."/>
            <person name="Smith T.C."/>
            <person name="Stanton J.D."/>
            <person name="Ullery H.E."/>
            <person name="Wilson R.J."/>
            <person name="Serrano M.G."/>
            <person name="Buck G."/>
            <person name="Lee V."/>
            <person name="Wang Y."/>
            <person name="Carvalho R."/>
            <person name="Voegtly L."/>
            <person name="Shi R."/>
            <person name="Duckworth R."/>
            <person name="Johnson A."/>
            <person name="Loviza R."/>
            <person name="Walstead R."/>
            <person name="Shah Z."/>
            <person name="Kiflezghi M."/>
            <person name="Wade K."/>
            <person name="Ball S.L."/>
            <person name="Bradley K.W."/>
            <person name="Asai D.J."/>
            <person name="Bowman C.A."/>
            <person name="Russell D.A."/>
            <person name="Pope W.H."/>
            <person name="Jacobs-Sera D."/>
            <person name="Hendrix R.W."/>
            <person name="Hatfull G.F."/>
        </authorList>
    </citation>
    <scope>NUCLEOTIDE SEQUENCE [LARGE SCALE GENOMIC DNA]</scope>
    <source>
        <strain evidence="2 3">DSM 27648</strain>
    </source>
</reference>
<name>A0A0K1Q5Y7_9BACT</name>
<organism evidence="2 3">
    <name type="scientific">Labilithrix luteola</name>
    <dbReference type="NCBI Taxonomy" id="1391654"/>
    <lineage>
        <taxon>Bacteria</taxon>
        <taxon>Pseudomonadati</taxon>
        <taxon>Myxococcota</taxon>
        <taxon>Polyangia</taxon>
        <taxon>Polyangiales</taxon>
        <taxon>Labilitrichaceae</taxon>
        <taxon>Labilithrix</taxon>
    </lineage>
</organism>
<dbReference type="InterPro" id="IPR020904">
    <property type="entry name" value="Sc_DH/Rdtase_CS"/>
</dbReference>
<dbReference type="PROSITE" id="PS00061">
    <property type="entry name" value="ADH_SHORT"/>
    <property type="match status" value="1"/>
</dbReference>
<evidence type="ECO:0000259" key="1">
    <source>
        <dbReference type="Pfam" id="PF16363"/>
    </source>
</evidence>
<feature type="domain" description="NAD(P)-binding" evidence="1">
    <location>
        <begin position="1"/>
        <end position="327"/>
    </location>
</feature>
<dbReference type="InterPro" id="IPR036291">
    <property type="entry name" value="NAD(P)-bd_dom_sf"/>
</dbReference>
<dbReference type="EMBL" id="CP012333">
    <property type="protein sequence ID" value="AKV01144.1"/>
    <property type="molecule type" value="Genomic_DNA"/>
</dbReference>
<proteinExistence type="predicted"/>
<dbReference type="InterPro" id="IPR016040">
    <property type="entry name" value="NAD(P)-bd_dom"/>
</dbReference>
<dbReference type="Gene3D" id="3.90.25.10">
    <property type="entry name" value="UDP-galactose 4-epimerase, domain 1"/>
    <property type="match status" value="1"/>
</dbReference>
<dbReference type="PATRIC" id="fig|1391654.3.peg.7913"/>
<sequence length="338" mass="37289">MVTGGAGFIGRWLVEKLLARGDAVLAVDDLSNGRRENVRDFEGKPGWLGLLVGDVKDGVFVNQVFERGPWDAVFHLAASINVQSSIDKPEPTFRNEAEGTFRVLEACRRQYFAANGLTVDAGHFDYDADVPRLVQRAPRVAVMSTCMVYDLAGGNAIAESHPYRPASPYAAAKIGADMLAISYHKSYAMPVTVVRPFNTYGPFQKSNSEGGVVSIFLKRDIAGEALRVKGSGQQTRDLLYVEDCADFIVRAMESGSAEGEIINAGTGRDVRIVDLAAMCSSQGNRVEHVPHDHPQAEIMKLLCDSSKAKRLLDWQAEVSLEEGLQRTRRWLEENRWAW</sequence>
<keyword evidence="3" id="KW-1185">Reference proteome</keyword>
<evidence type="ECO:0000313" key="2">
    <source>
        <dbReference type="EMBL" id="AKV01144.1"/>
    </source>
</evidence>
<accession>A0A0K1Q5Y7</accession>